<dbReference type="WBParaSite" id="nRc.2.0.1.t46887-RA">
    <property type="protein sequence ID" value="nRc.2.0.1.t46887-RA"/>
    <property type="gene ID" value="nRc.2.0.1.g46887"/>
</dbReference>
<protein>
    <submittedName>
        <fullName evidence="3">Uncharacterized protein</fullName>
    </submittedName>
</protein>
<dbReference type="AlphaFoldDB" id="A0A915L7U7"/>
<evidence type="ECO:0000256" key="1">
    <source>
        <dbReference type="SAM" id="MobiDB-lite"/>
    </source>
</evidence>
<accession>A0A915L7U7</accession>
<feature type="compositionally biased region" description="Polar residues" evidence="1">
    <location>
        <begin position="37"/>
        <end position="49"/>
    </location>
</feature>
<keyword evidence="2" id="KW-1185">Reference proteome</keyword>
<feature type="compositionally biased region" description="Basic and acidic residues" evidence="1">
    <location>
        <begin position="52"/>
        <end position="61"/>
    </location>
</feature>
<evidence type="ECO:0000313" key="3">
    <source>
        <dbReference type="WBParaSite" id="nRc.2.0.1.t46887-RA"/>
    </source>
</evidence>
<organism evidence="2 3">
    <name type="scientific">Romanomermis culicivorax</name>
    <name type="common">Nematode worm</name>
    <dbReference type="NCBI Taxonomy" id="13658"/>
    <lineage>
        <taxon>Eukaryota</taxon>
        <taxon>Metazoa</taxon>
        <taxon>Ecdysozoa</taxon>
        <taxon>Nematoda</taxon>
        <taxon>Enoplea</taxon>
        <taxon>Dorylaimia</taxon>
        <taxon>Mermithida</taxon>
        <taxon>Mermithoidea</taxon>
        <taxon>Mermithidae</taxon>
        <taxon>Romanomermis</taxon>
    </lineage>
</organism>
<proteinExistence type="predicted"/>
<evidence type="ECO:0000313" key="2">
    <source>
        <dbReference type="Proteomes" id="UP000887565"/>
    </source>
</evidence>
<reference evidence="3" key="1">
    <citation type="submission" date="2022-11" db="UniProtKB">
        <authorList>
            <consortium name="WormBaseParasite"/>
        </authorList>
    </citation>
    <scope>IDENTIFICATION</scope>
</reference>
<sequence>MKRASHRVPELPGYPRRGVIGYQNPKYSSQLKERNRQSISNHTSDSSAHSYVVREPREERTAPSSTLFCLPLMGEKFSLFVT</sequence>
<feature type="region of interest" description="Disordered" evidence="1">
    <location>
        <begin position="1"/>
        <end position="63"/>
    </location>
</feature>
<dbReference type="Proteomes" id="UP000887565">
    <property type="component" value="Unplaced"/>
</dbReference>
<name>A0A915L7U7_ROMCU</name>